<evidence type="ECO:0000313" key="1">
    <source>
        <dbReference type="EMBL" id="GAK65334.1"/>
    </source>
</evidence>
<dbReference type="Proteomes" id="UP000053758">
    <property type="component" value="Unassembled WGS sequence"/>
</dbReference>
<proteinExistence type="predicted"/>
<dbReference type="AlphaFoldDB" id="A0A081CF88"/>
<accession>A0A081CF88</accession>
<dbReference type="GeneID" id="26304292"/>
<dbReference type="RefSeq" id="XP_014656538.1">
    <property type="nucleotide sequence ID" value="XM_014801052.1"/>
</dbReference>
<evidence type="ECO:0000313" key="2">
    <source>
        <dbReference type="Proteomes" id="UP000053758"/>
    </source>
</evidence>
<sequence length="418" mass="46621">MLFSAMFACRWTRAVVAACYLVAISGSVSTQPVGNDYQRAAAKGVAASEVGESSSRTGMPVDLDLRLYNPTPFRERPPSATYFYHRFHPGSAPVLGAQPGVGPSASAVRTSTHQVPPHLGQAPRSSAVHPGASLPELSQPLEAADARTVGQPWWREAPSKYATHDQVYERWTQAMRTILGNPYLQFTSVGDEEGTRSRVLVARDRLVQADRLVPPAAGERMVWSSLKAGKSNKKATLKHFSYQLHNAQLVKMGEMSSRVTTGRTYVYLDSRFNMDWYNHMYFSNRLRFIPIRAEGMSWKTMNNLFTRRRFVLVLPPLTPQGLPLLVARHTFQNGMAEVQDFVPDGLEDLRQIVSLWSPALHGMDRTTMVLYGIGQLDMRGDPRGETTVKRLEAIAQTAQGTKLKTSYDIFTELPHMLP</sequence>
<dbReference type="EMBL" id="DF830075">
    <property type="protein sequence ID" value="GAK65334.1"/>
    <property type="molecule type" value="Genomic_DNA"/>
</dbReference>
<reference evidence="2" key="1">
    <citation type="journal article" date="2014" name="Genome Announc.">
        <title>Draft Genome Sequence of the Yeast Pseudozyma antarctica Type Strain JCM10317, a Producer of the Glycolipid Biosurfactants, Mannosylerythritol Lipids.</title>
        <authorList>
            <person name="Saika A."/>
            <person name="Koike H."/>
            <person name="Hori T."/>
            <person name="Fukuoka T."/>
            <person name="Sato S."/>
            <person name="Habe H."/>
            <person name="Kitamoto D."/>
            <person name="Morita T."/>
        </authorList>
    </citation>
    <scope>NUCLEOTIDE SEQUENCE [LARGE SCALE GENOMIC DNA]</scope>
    <source>
        <strain evidence="2">JCM 10317</strain>
    </source>
</reference>
<keyword evidence="2" id="KW-1185">Reference proteome</keyword>
<gene>
    <name evidence="1" type="ORF">PAN0_008c3551</name>
</gene>
<dbReference type="OrthoDB" id="2556674at2759"/>
<dbReference type="HOGENOM" id="CLU_665847_0_0_1"/>
<name>A0A081CF88_PSEA2</name>
<organism evidence="1 2">
    <name type="scientific">Pseudozyma antarctica</name>
    <name type="common">Yeast</name>
    <name type="synonym">Candida antarctica</name>
    <dbReference type="NCBI Taxonomy" id="84753"/>
    <lineage>
        <taxon>Eukaryota</taxon>
        <taxon>Fungi</taxon>
        <taxon>Dikarya</taxon>
        <taxon>Basidiomycota</taxon>
        <taxon>Ustilaginomycotina</taxon>
        <taxon>Ustilaginomycetes</taxon>
        <taxon>Ustilaginales</taxon>
        <taxon>Ustilaginaceae</taxon>
        <taxon>Moesziomyces</taxon>
    </lineage>
</organism>
<protein>
    <submittedName>
        <fullName evidence="1">Uncharacterized protein</fullName>
    </submittedName>
</protein>